<evidence type="ECO:0000313" key="2">
    <source>
        <dbReference type="EMBL" id="GBN65236.1"/>
    </source>
</evidence>
<keyword evidence="1" id="KW-1133">Transmembrane helix</keyword>
<dbReference type="AlphaFoldDB" id="A0A4Y2QPM5"/>
<gene>
    <name evidence="2" type="ORF">AVEN_198563_1</name>
</gene>
<evidence type="ECO:0000256" key="1">
    <source>
        <dbReference type="SAM" id="Phobius"/>
    </source>
</evidence>
<feature type="non-terminal residue" evidence="2">
    <location>
        <position position="1"/>
    </location>
</feature>
<dbReference type="Proteomes" id="UP000499080">
    <property type="component" value="Unassembled WGS sequence"/>
</dbReference>
<organism evidence="2 3">
    <name type="scientific">Araneus ventricosus</name>
    <name type="common">Orbweaver spider</name>
    <name type="synonym">Epeira ventricosa</name>
    <dbReference type="NCBI Taxonomy" id="182803"/>
    <lineage>
        <taxon>Eukaryota</taxon>
        <taxon>Metazoa</taxon>
        <taxon>Ecdysozoa</taxon>
        <taxon>Arthropoda</taxon>
        <taxon>Chelicerata</taxon>
        <taxon>Arachnida</taxon>
        <taxon>Araneae</taxon>
        <taxon>Araneomorphae</taxon>
        <taxon>Entelegynae</taxon>
        <taxon>Araneoidea</taxon>
        <taxon>Araneidae</taxon>
        <taxon>Araneus</taxon>
    </lineage>
</organism>
<accession>A0A4Y2QPM5</accession>
<dbReference type="EMBL" id="BGPR01300679">
    <property type="protein sequence ID" value="GBN65236.1"/>
    <property type="molecule type" value="Genomic_DNA"/>
</dbReference>
<name>A0A4Y2QPM5_ARAVE</name>
<keyword evidence="1" id="KW-0472">Membrane</keyword>
<feature type="transmembrane region" description="Helical" evidence="1">
    <location>
        <begin position="32"/>
        <end position="50"/>
    </location>
</feature>
<sequence length="71" mass="8107">WGGNLECDKGKLRYRPRHLTAAQRLPIPLRGIFWYPLRFAVFVVLVYAKYDVDQTSSRFYGAKALSGTKGS</sequence>
<keyword evidence="3" id="KW-1185">Reference proteome</keyword>
<keyword evidence="1" id="KW-0812">Transmembrane</keyword>
<evidence type="ECO:0000313" key="3">
    <source>
        <dbReference type="Proteomes" id="UP000499080"/>
    </source>
</evidence>
<proteinExistence type="predicted"/>
<comment type="caution">
    <text evidence="2">The sequence shown here is derived from an EMBL/GenBank/DDBJ whole genome shotgun (WGS) entry which is preliminary data.</text>
</comment>
<protein>
    <submittedName>
        <fullName evidence="2">Uncharacterized protein</fullName>
    </submittedName>
</protein>
<reference evidence="2 3" key="1">
    <citation type="journal article" date="2019" name="Sci. Rep.">
        <title>Orb-weaving spider Araneus ventricosus genome elucidates the spidroin gene catalogue.</title>
        <authorList>
            <person name="Kono N."/>
            <person name="Nakamura H."/>
            <person name="Ohtoshi R."/>
            <person name="Moran D.A.P."/>
            <person name="Shinohara A."/>
            <person name="Yoshida Y."/>
            <person name="Fujiwara M."/>
            <person name="Mori M."/>
            <person name="Tomita M."/>
            <person name="Arakawa K."/>
        </authorList>
    </citation>
    <scope>NUCLEOTIDE SEQUENCE [LARGE SCALE GENOMIC DNA]</scope>
</reference>